<name>A0A0L0USR4_9BASI</name>
<proteinExistence type="predicted"/>
<dbReference type="AlphaFoldDB" id="A0A0L0USR4"/>
<accession>A0A0L0USR4</accession>
<evidence type="ECO:0000313" key="2">
    <source>
        <dbReference type="EMBL" id="KNE90093.1"/>
    </source>
</evidence>
<evidence type="ECO:0000256" key="1">
    <source>
        <dbReference type="SAM" id="SignalP"/>
    </source>
</evidence>
<dbReference type="Proteomes" id="UP000054564">
    <property type="component" value="Unassembled WGS sequence"/>
</dbReference>
<feature type="chain" id="PRO_5005549130" description="Secreted protein" evidence="1">
    <location>
        <begin position="28"/>
        <end position="172"/>
    </location>
</feature>
<organism evidence="2 3">
    <name type="scientific">Puccinia striiformis f. sp. tritici PST-78</name>
    <dbReference type="NCBI Taxonomy" id="1165861"/>
    <lineage>
        <taxon>Eukaryota</taxon>
        <taxon>Fungi</taxon>
        <taxon>Dikarya</taxon>
        <taxon>Basidiomycota</taxon>
        <taxon>Pucciniomycotina</taxon>
        <taxon>Pucciniomycetes</taxon>
        <taxon>Pucciniales</taxon>
        <taxon>Pucciniaceae</taxon>
        <taxon>Puccinia</taxon>
    </lineage>
</organism>
<keyword evidence="1" id="KW-0732">Signal</keyword>
<dbReference type="EMBL" id="AJIL01000276">
    <property type="protein sequence ID" value="KNE90093.1"/>
    <property type="molecule type" value="Genomic_DNA"/>
</dbReference>
<sequence>MFLLGSIQKAYIACAVLILITIPSAQPLEPRSPKPDGLVPGTVPTGPVRCGASLMPNGKGSNVYTCVDWDSQSYKCAGTNCYSGRKSGSAETSPLSKMIFYGCHYRDNGVDVGPPVNVHLYSFSNRPGDGGNKMDVHGWEKDPNDLRYYTCSWANKHDPNHLRPFCRYCTAW</sequence>
<evidence type="ECO:0008006" key="4">
    <source>
        <dbReference type="Google" id="ProtNLM"/>
    </source>
</evidence>
<evidence type="ECO:0000313" key="3">
    <source>
        <dbReference type="Proteomes" id="UP000054564"/>
    </source>
</evidence>
<keyword evidence="3" id="KW-1185">Reference proteome</keyword>
<feature type="signal peptide" evidence="1">
    <location>
        <begin position="1"/>
        <end position="27"/>
    </location>
</feature>
<comment type="caution">
    <text evidence="2">The sequence shown here is derived from an EMBL/GenBank/DDBJ whole genome shotgun (WGS) entry which is preliminary data.</text>
</comment>
<protein>
    <recommendedName>
        <fullName evidence="4">Secreted protein</fullName>
    </recommendedName>
</protein>
<gene>
    <name evidence="2" type="ORF">PSTG_16434</name>
</gene>
<reference evidence="3" key="1">
    <citation type="submission" date="2014-03" db="EMBL/GenBank/DDBJ databases">
        <title>The Genome Sequence of Puccinia striiformis f. sp. tritici PST-78.</title>
        <authorList>
            <consortium name="The Broad Institute Genome Sequencing Platform"/>
            <person name="Cuomo C."/>
            <person name="Hulbert S."/>
            <person name="Chen X."/>
            <person name="Walker B."/>
            <person name="Young S.K."/>
            <person name="Zeng Q."/>
            <person name="Gargeya S."/>
            <person name="Fitzgerald M."/>
            <person name="Haas B."/>
            <person name="Abouelleil A."/>
            <person name="Alvarado L."/>
            <person name="Arachchi H.M."/>
            <person name="Berlin A.M."/>
            <person name="Chapman S.B."/>
            <person name="Goldberg J."/>
            <person name="Griggs A."/>
            <person name="Gujja S."/>
            <person name="Hansen M."/>
            <person name="Howarth C."/>
            <person name="Imamovic A."/>
            <person name="Larimer J."/>
            <person name="McCowan C."/>
            <person name="Montmayeur A."/>
            <person name="Murphy C."/>
            <person name="Neiman D."/>
            <person name="Pearson M."/>
            <person name="Priest M."/>
            <person name="Roberts A."/>
            <person name="Saif S."/>
            <person name="Shea T."/>
            <person name="Sisk P."/>
            <person name="Sykes S."/>
            <person name="Wortman J."/>
            <person name="Nusbaum C."/>
            <person name="Birren B."/>
        </authorList>
    </citation>
    <scope>NUCLEOTIDE SEQUENCE [LARGE SCALE GENOMIC DNA]</scope>
    <source>
        <strain evidence="3">race PST-78</strain>
    </source>
</reference>